<keyword evidence="1" id="KW-1133">Transmembrane helix</keyword>
<dbReference type="InterPro" id="IPR021244">
    <property type="entry name" value="DUF2802"/>
</dbReference>
<comment type="caution">
    <text evidence="2">The sequence shown here is derived from an EMBL/GenBank/DDBJ whole genome shotgun (WGS) entry which is preliminary data.</text>
</comment>
<evidence type="ECO:0000256" key="1">
    <source>
        <dbReference type="SAM" id="Phobius"/>
    </source>
</evidence>
<proteinExistence type="predicted"/>
<protein>
    <submittedName>
        <fullName evidence="2">Uncharacterized protein DUF2802</fullName>
    </submittedName>
</protein>
<evidence type="ECO:0000313" key="2">
    <source>
        <dbReference type="EMBL" id="TCT21263.1"/>
    </source>
</evidence>
<organism evidence="2 3">
    <name type="scientific">Thiobaca trueperi</name>
    <dbReference type="NCBI Taxonomy" id="127458"/>
    <lineage>
        <taxon>Bacteria</taxon>
        <taxon>Pseudomonadati</taxon>
        <taxon>Pseudomonadota</taxon>
        <taxon>Gammaproteobacteria</taxon>
        <taxon>Chromatiales</taxon>
        <taxon>Chromatiaceae</taxon>
        <taxon>Thiobaca</taxon>
    </lineage>
</organism>
<dbReference type="RefSeq" id="WP_132976869.1">
    <property type="nucleotide sequence ID" value="NZ_SMAO01000004.1"/>
</dbReference>
<keyword evidence="1" id="KW-0472">Membrane</keyword>
<feature type="transmembrane region" description="Helical" evidence="1">
    <location>
        <begin position="12"/>
        <end position="34"/>
    </location>
</feature>
<gene>
    <name evidence="2" type="ORF">EDC35_104118</name>
</gene>
<reference evidence="2 3" key="1">
    <citation type="submission" date="2019-03" db="EMBL/GenBank/DDBJ databases">
        <title>Genomic Encyclopedia of Type Strains, Phase IV (KMG-IV): sequencing the most valuable type-strain genomes for metagenomic binning, comparative biology and taxonomic classification.</title>
        <authorList>
            <person name="Goeker M."/>
        </authorList>
    </citation>
    <scope>NUCLEOTIDE SEQUENCE [LARGE SCALE GENOMIC DNA]</scope>
    <source>
        <strain evidence="2 3">DSM 13587</strain>
    </source>
</reference>
<dbReference type="EMBL" id="SMAO01000004">
    <property type="protein sequence ID" value="TCT21263.1"/>
    <property type="molecule type" value="Genomic_DNA"/>
</dbReference>
<dbReference type="OrthoDB" id="5787192at2"/>
<evidence type="ECO:0000313" key="3">
    <source>
        <dbReference type="Proteomes" id="UP000295717"/>
    </source>
</evidence>
<keyword evidence="3" id="KW-1185">Reference proteome</keyword>
<keyword evidence="1" id="KW-0812">Transmembrane</keyword>
<dbReference type="Pfam" id="PF10975">
    <property type="entry name" value="DUF2802"/>
    <property type="match status" value="1"/>
</dbReference>
<name>A0A4R3N2J1_9GAMM</name>
<accession>A0A4R3N2J1</accession>
<dbReference type="Proteomes" id="UP000295717">
    <property type="component" value="Unassembled WGS sequence"/>
</dbReference>
<sequence length="150" mass="16737">MNDILTFGLTWLPPVVAVLAMILAVSALFSISALRRQLREIRRDVQRQNTSLLALHGAMKVIAEDVIAHAQTQSSVRRTLERLTDGQSELRLRDVDEGLYPQAIQMIHDGRSREEVRRLCGLTQSEVDLLFSLHAQDAASGGSRAASRRH</sequence>
<dbReference type="AlphaFoldDB" id="A0A4R3N2J1"/>